<proteinExistence type="predicted"/>
<sequence length="663" mass="73799">MGPDNWPDWLPFDWTVNIRKINQRTTKCYVHPDGHKCYSKPEVLEYVNKTNKTTTNEKTNGSPTDLPADPTVPSPTKLTPRTSRRKSQSRSRDLSENALAGVESSSEPLSSQRENGDSSWLPEGWTVETKVRKGGGSSGVRYKCYMDPISGQKFFSKPQVLNHLAKTNNSAGGQKEQKKSTTEPDNPQTREAIEVKKSGTRKKRESVRMSSDYDVISRTPAEGLPTGWMKEIRVRKHGIAKKKDPYYLDPLSEYVFFSKKDALRYLDSGDVRKCVMKPIIRDVNNYDTRNVILTSPDLSKGTETPKELPNGAVEEMKTNESGTQNPKPVRSITGGLFSVPNEENSDWLPDGWVIELHYRNSGMKFKVFREVATGKKLYSKPQVLNYLSGGSSSNSVKRKENKSSAVLESSPNPTPADVTRPKRSIKKKGKIQNSDFQEVITTSAADGLPPGWIKEIRTKIYATHKRNDPFYTDPVSGYIFRSKMDAMRYLDTGDVNLCAIRPKVKDKDGNEVFVYTNDVQKPVKPATGKRHFEDKEDGLSTENHEAGDPKTTDNTNPKASIRSTKQNNPAAGSPGRSSKRKRGLGPETDPTSAGPTGGGQVKQAAWVNLEKQPDDDGNLSYDIPEDDNWTDQCIDFAVKTLANEIMYNGGETTGVSETPTKVN</sequence>
<dbReference type="PROSITE" id="PS50982">
    <property type="entry name" value="MBD"/>
    <property type="match status" value="4"/>
</dbReference>
<evidence type="ECO:0000259" key="7">
    <source>
        <dbReference type="PROSITE" id="PS50982"/>
    </source>
</evidence>
<feature type="compositionally biased region" description="Polar residues" evidence="6">
    <location>
        <begin position="552"/>
        <end position="570"/>
    </location>
</feature>
<feature type="region of interest" description="Disordered" evidence="6">
    <location>
        <begin position="388"/>
        <end position="431"/>
    </location>
</feature>
<dbReference type="Gene3D" id="3.30.890.10">
    <property type="entry name" value="Methyl-cpg-binding Protein 2, Chain A"/>
    <property type="match status" value="5"/>
</dbReference>
<dbReference type="Proteomes" id="UP000326396">
    <property type="component" value="Linkage Group LG12"/>
</dbReference>
<evidence type="ECO:0000313" key="9">
    <source>
        <dbReference type="Proteomes" id="UP000326396"/>
    </source>
</evidence>
<feature type="region of interest" description="Disordered" evidence="6">
    <location>
        <begin position="523"/>
        <end position="600"/>
    </location>
</feature>
<reference evidence="8 9" key="1">
    <citation type="submission" date="2019-05" db="EMBL/GenBank/DDBJ databases">
        <title>Mikania micrantha, genome provides insights into the molecular mechanism of rapid growth.</title>
        <authorList>
            <person name="Liu B."/>
        </authorList>
    </citation>
    <scope>NUCLEOTIDE SEQUENCE [LARGE SCALE GENOMIC DNA]</scope>
    <source>
        <strain evidence="8">NLD-2019</strain>
        <tissue evidence="8">Leaf</tissue>
    </source>
</reference>
<evidence type="ECO:0000256" key="1">
    <source>
        <dbReference type="ARBA" id="ARBA00004123"/>
    </source>
</evidence>
<keyword evidence="3" id="KW-0238">DNA-binding</keyword>
<dbReference type="OrthoDB" id="10072024at2759"/>
<evidence type="ECO:0000256" key="4">
    <source>
        <dbReference type="ARBA" id="ARBA00023163"/>
    </source>
</evidence>
<feature type="domain" description="MBD" evidence="7">
    <location>
        <begin position="438"/>
        <end position="520"/>
    </location>
</feature>
<comment type="caution">
    <text evidence="8">The sequence shown here is derived from an EMBL/GenBank/DDBJ whole genome shotgun (WGS) entry which is preliminary data.</text>
</comment>
<name>A0A5N6PGJ9_9ASTR</name>
<feature type="domain" description="MBD" evidence="7">
    <location>
        <begin position="214"/>
        <end position="288"/>
    </location>
</feature>
<evidence type="ECO:0000256" key="5">
    <source>
        <dbReference type="ARBA" id="ARBA00023242"/>
    </source>
</evidence>
<dbReference type="SUPFAM" id="SSF54171">
    <property type="entry name" value="DNA-binding domain"/>
    <property type="match status" value="5"/>
</dbReference>
<keyword evidence="9" id="KW-1185">Reference proteome</keyword>
<dbReference type="Pfam" id="PF01429">
    <property type="entry name" value="MBD"/>
    <property type="match status" value="1"/>
</dbReference>
<gene>
    <name evidence="8" type="ORF">E3N88_08212</name>
</gene>
<feature type="domain" description="MBD" evidence="7">
    <location>
        <begin position="338"/>
        <end position="407"/>
    </location>
</feature>
<evidence type="ECO:0000313" key="8">
    <source>
        <dbReference type="EMBL" id="KAD6453507.1"/>
    </source>
</evidence>
<evidence type="ECO:0000256" key="2">
    <source>
        <dbReference type="ARBA" id="ARBA00023015"/>
    </source>
</evidence>
<feature type="compositionally biased region" description="Polar residues" evidence="6">
    <location>
        <begin position="103"/>
        <end position="113"/>
    </location>
</feature>
<dbReference type="GO" id="GO:0003677">
    <property type="term" value="F:DNA binding"/>
    <property type="evidence" value="ECO:0007669"/>
    <property type="project" value="UniProtKB-KW"/>
</dbReference>
<organism evidence="8 9">
    <name type="scientific">Mikania micrantha</name>
    <name type="common">bitter vine</name>
    <dbReference type="NCBI Taxonomy" id="192012"/>
    <lineage>
        <taxon>Eukaryota</taxon>
        <taxon>Viridiplantae</taxon>
        <taxon>Streptophyta</taxon>
        <taxon>Embryophyta</taxon>
        <taxon>Tracheophyta</taxon>
        <taxon>Spermatophyta</taxon>
        <taxon>Magnoliopsida</taxon>
        <taxon>eudicotyledons</taxon>
        <taxon>Gunneridae</taxon>
        <taxon>Pentapetalae</taxon>
        <taxon>asterids</taxon>
        <taxon>campanulids</taxon>
        <taxon>Asterales</taxon>
        <taxon>Asteraceae</taxon>
        <taxon>Asteroideae</taxon>
        <taxon>Heliantheae alliance</taxon>
        <taxon>Eupatorieae</taxon>
        <taxon>Mikania</taxon>
    </lineage>
</organism>
<dbReference type="InterPro" id="IPR016177">
    <property type="entry name" value="DNA-bd_dom_sf"/>
</dbReference>
<protein>
    <recommendedName>
        <fullName evidence="7">MBD domain-containing protein</fullName>
    </recommendedName>
</protein>
<feature type="domain" description="MBD" evidence="7">
    <location>
        <begin position="111"/>
        <end position="184"/>
    </location>
</feature>
<evidence type="ECO:0000256" key="3">
    <source>
        <dbReference type="ARBA" id="ARBA00023125"/>
    </source>
</evidence>
<dbReference type="AlphaFoldDB" id="A0A5N6PGJ9"/>
<dbReference type="PANTHER" id="PTHR34067:SF23">
    <property type="entry name" value="DNA-BINDING DOMAIN-CONTAINING PROTEIN-RELATED"/>
    <property type="match status" value="1"/>
</dbReference>
<keyword evidence="2" id="KW-0805">Transcription regulation</keyword>
<dbReference type="InterPro" id="IPR038945">
    <property type="entry name" value="MBD13-like"/>
</dbReference>
<dbReference type="PANTHER" id="PTHR34067">
    <property type="entry name" value="OS04G0193200 PROTEIN"/>
    <property type="match status" value="1"/>
</dbReference>
<keyword evidence="5" id="KW-0539">Nucleus</keyword>
<feature type="region of interest" description="Disordered" evidence="6">
    <location>
        <begin position="52"/>
        <end position="122"/>
    </location>
</feature>
<feature type="region of interest" description="Disordered" evidence="6">
    <location>
        <begin position="167"/>
        <end position="206"/>
    </location>
</feature>
<feature type="compositionally biased region" description="Basic and acidic residues" evidence="6">
    <location>
        <begin position="530"/>
        <end position="551"/>
    </location>
</feature>
<keyword evidence="4" id="KW-0804">Transcription</keyword>
<dbReference type="InterPro" id="IPR001739">
    <property type="entry name" value="Methyl_CpG_DNA-bd"/>
</dbReference>
<feature type="compositionally biased region" description="Basic residues" evidence="6">
    <location>
        <begin position="421"/>
        <end position="430"/>
    </location>
</feature>
<dbReference type="GO" id="GO:0005634">
    <property type="term" value="C:nucleus"/>
    <property type="evidence" value="ECO:0007669"/>
    <property type="project" value="UniProtKB-SubCell"/>
</dbReference>
<dbReference type="EMBL" id="SZYD01000004">
    <property type="protein sequence ID" value="KAD6453507.1"/>
    <property type="molecule type" value="Genomic_DNA"/>
</dbReference>
<evidence type="ECO:0000256" key="6">
    <source>
        <dbReference type="SAM" id="MobiDB-lite"/>
    </source>
</evidence>
<comment type="subcellular location">
    <subcellularLocation>
        <location evidence="1">Nucleus</location>
    </subcellularLocation>
</comment>
<accession>A0A5N6PGJ9</accession>